<feature type="chain" id="PRO_5045115953" evidence="15">
    <location>
        <begin position="26"/>
        <end position="530"/>
    </location>
</feature>
<sequence>MCLTSCVRVLLCLIGILNFIPLVVTTPVLYSEVEALKYLKHFGYTDEESSKSSSMMDYNSVVKDFQKFAGLPETGILDNDTVNMMIMPRCGISDRDGPSNSGRKKRYSLEGSKWNENTLTYRITKYPTLINNSEQVDKDIARAFKVWSDVTPLNFIHTKTGDVHITIMFESREHGDGDPFDGVGQTLAHAFFPQHGGDVHFDDDEKWTIDSYNGINIFQVAVHEFGHSLGLRHSSVTTALMSPFYRGYDPDYKLDEDDILAIQALYSTHRTNPPDISEAPQPTTSNAPQLDTTYVPEPDSSNASQPGTSDALQPDTGDAPDLCQDSSIDAITRTEDGKTYVFKGDFYWYINVTGVVDGYPRRISDDWDGLPGNLDAALTWSDGNTFFFKDHRYWCFWNKKMASGYPKEISLGFQGIPNNVDAAFIWSGNGKTYFFQGNSYWRYDSHKDPPVNSHYPRPINNWKGIPNNIDAVLEWENGQTYFFKGNCYYRFNDQTFAVDSGNPLFPRSTSKWWFKCQPKRNHQQEGDEKL</sequence>
<evidence type="ECO:0000313" key="17">
    <source>
        <dbReference type="Proteomes" id="UP000694941"/>
    </source>
</evidence>
<evidence type="ECO:0000256" key="14">
    <source>
        <dbReference type="SAM" id="MobiDB-lite"/>
    </source>
</evidence>
<evidence type="ECO:0000256" key="9">
    <source>
        <dbReference type="ARBA" id="ARBA00022837"/>
    </source>
</evidence>
<keyword evidence="5 15" id="KW-0732">Signal</keyword>
<dbReference type="Pfam" id="PF01471">
    <property type="entry name" value="PG_binding_1"/>
    <property type="match status" value="1"/>
</dbReference>
<dbReference type="SMART" id="SM00235">
    <property type="entry name" value="ZnMc"/>
    <property type="match status" value="1"/>
</dbReference>
<dbReference type="InterPro" id="IPR036375">
    <property type="entry name" value="Hemopexin-like_dom_sf"/>
</dbReference>
<keyword evidence="9" id="KW-0106">Calcium</keyword>
<dbReference type="SMART" id="SM00120">
    <property type="entry name" value="HX"/>
    <property type="match status" value="4"/>
</dbReference>
<evidence type="ECO:0000256" key="5">
    <source>
        <dbReference type="ARBA" id="ARBA00022729"/>
    </source>
</evidence>
<feature type="repeat" description="Hemopexin" evidence="13">
    <location>
        <begin position="417"/>
        <end position="466"/>
    </location>
</feature>
<dbReference type="InterPro" id="IPR001818">
    <property type="entry name" value="Pept_M10_metallopeptidase"/>
</dbReference>
<evidence type="ECO:0000256" key="11">
    <source>
        <dbReference type="ARBA" id="ARBA00023145"/>
    </source>
</evidence>
<keyword evidence="12" id="KW-1015">Disulfide bond</keyword>
<evidence type="ECO:0000256" key="6">
    <source>
        <dbReference type="ARBA" id="ARBA00022737"/>
    </source>
</evidence>
<comment type="similarity">
    <text evidence="2">Belongs to the peptidase M10A family.</text>
</comment>
<evidence type="ECO:0000256" key="12">
    <source>
        <dbReference type="ARBA" id="ARBA00023157"/>
    </source>
</evidence>
<dbReference type="PRINTS" id="PR00138">
    <property type="entry name" value="MATRIXIN"/>
</dbReference>
<dbReference type="CDD" id="cd00094">
    <property type="entry name" value="HX"/>
    <property type="match status" value="1"/>
</dbReference>
<reference evidence="18" key="1">
    <citation type="submission" date="2025-08" db="UniProtKB">
        <authorList>
            <consortium name="RefSeq"/>
        </authorList>
    </citation>
    <scope>IDENTIFICATION</scope>
    <source>
        <tissue evidence="18">Muscle</tissue>
    </source>
</reference>
<evidence type="ECO:0000256" key="15">
    <source>
        <dbReference type="SAM" id="SignalP"/>
    </source>
</evidence>
<dbReference type="InterPro" id="IPR000585">
    <property type="entry name" value="Hemopexin-like_dom"/>
</dbReference>
<evidence type="ECO:0000259" key="16">
    <source>
        <dbReference type="SMART" id="SM00235"/>
    </source>
</evidence>
<dbReference type="Pfam" id="PF00413">
    <property type="entry name" value="Peptidase_M10"/>
    <property type="match status" value="1"/>
</dbReference>
<dbReference type="SUPFAM" id="SSF55486">
    <property type="entry name" value="Metalloproteases ('zincins'), catalytic domain"/>
    <property type="match status" value="1"/>
</dbReference>
<dbReference type="PANTHER" id="PTHR10201">
    <property type="entry name" value="MATRIX METALLOPROTEINASE"/>
    <property type="match status" value="1"/>
</dbReference>
<feature type="signal peptide" evidence="15">
    <location>
        <begin position="1"/>
        <end position="25"/>
    </location>
</feature>
<dbReference type="Gene3D" id="3.40.390.10">
    <property type="entry name" value="Collagenase (Catalytic Domain)"/>
    <property type="match status" value="1"/>
</dbReference>
<dbReference type="PROSITE" id="PS00024">
    <property type="entry name" value="HEMOPEXIN"/>
    <property type="match status" value="1"/>
</dbReference>
<dbReference type="SUPFAM" id="SSF47090">
    <property type="entry name" value="PGBD-like"/>
    <property type="match status" value="1"/>
</dbReference>
<dbReference type="CDD" id="cd04278">
    <property type="entry name" value="ZnMc_MMP"/>
    <property type="match status" value="1"/>
</dbReference>
<keyword evidence="8" id="KW-0862">Zinc</keyword>
<dbReference type="InterPro" id="IPR006026">
    <property type="entry name" value="Peptidase_Metallo"/>
</dbReference>
<dbReference type="InterPro" id="IPR002477">
    <property type="entry name" value="Peptidoglycan-bd-like"/>
</dbReference>
<keyword evidence="10" id="KW-0482">Metalloprotease</keyword>
<evidence type="ECO:0000256" key="10">
    <source>
        <dbReference type="ARBA" id="ARBA00023049"/>
    </source>
</evidence>
<dbReference type="Proteomes" id="UP000694941">
    <property type="component" value="Unplaced"/>
</dbReference>
<feature type="domain" description="Peptidase metallopeptidase" evidence="16">
    <location>
        <begin position="110"/>
        <end position="268"/>
    </location>
</feature>
<dbReference type="InterPro" id="IPR018487">
    <property type="entry name" value="Hemopexin-like_repeat"/>
</dbReference>
<dbReference type="GeneID" id="106461522"/>
<dbReference type="InterPro" id="IPR036365">
    <property type="entry name" value="PGBD-like_sf"/>
</dbReference>
<dbReference type="PIRSF" id="PIRSF001191">
    <property type="entry name" value="Peptidase_M10A_matrix"/>
    <property type="match status" value="1"/>
</dbReference>
<organism evidence="17 18">
    <name type="scientific">Limulus polyphemus</name>
    <name type="common">Atlantic horseshoe crab</name>
    <dbReference type="NCBI Taxonomy" id="6850"/>
    <lineage>
        <taxon>Eukaryota</taxon>
        <taxon>Metazoa</taxon>
        <taxon>Ecdysozoa</taxon>
        <taxon>Arthropoda</taxon>
        <taxon>Chelicerata</taxon>
        <taxon>Merostomata</taxon>
        <taxon>Xiphosura</taxon>
        <taxon>Limulidae</taxon>
        <taxon>Limulus</taxon>
    </lineage>
</organism>
<name>A0ABM1B882_LIMPO</name>
<dbReference type="RefSeq" id="XP_013776805.2">
    <property type="nucleotide sequence ID" value="XM_013921351.2"/>
</dbReference>
<evidence type="ECO:0000256" key="8">
    <source>
        <dbReference type="ARBA" id="ARBA00022833"/>
    </source>
</evidence>
<dbReference type="InterPro" id="IPR024079">
    <property type="entry name" value="MetalloPept_cat_dom_sf"/>
</dbReference>
<accession>A0ABM1B882</accession>
<gene>
    <name evidence="18" type="primary">LOC106461522</name>
</gene>
<dbReference type="PROSITE" id="PS51642">
    <property type="entry name" value="HEMOPEXIN_2"/>
    <property type="match status" value="3"/>
</dbReference>
<dbReference type="InterPro" id="IPR021190">
    <property type="entry name" value="Pept_M10A"/>
</dbReference>
<feature type="repeat" description="Hemopexin" evidence="13">
    <location>
        <begin position="325"/>
        <end position="370"/>
    </location>
</feature>
<protein>
    <submittedName>
        <fullName evidence="18">Matrix metalloproteinase-15-like</fullName>
    </submittedName>
</protein>
<keyword evidence="3" id="KW-0645">Protease</keyword>
<dbReference type="Pfam" id="PF00045">
    <property type="entry name" value="Hemopexin"/>
    <property type="match status" value="4"/>
</dbReference>
<keyword evidence="4" id="KW-0479">Metal-binding</keyword>
<feature type="compositionally biased region" description="Polar residues" evidence="14">
    <location>
        <begin position="299"/>
        <end position="311"/>
    </location>
</feature>
<dbReference type="Gene3D" id="2.110.10.10">
    <property type="entry name" value="Hemopexin-like domain"/>
    <property type="match status" value="1"/>
</dbReference>
<evidence type="ECO:0000313" key="18">
    <source>
        <dbReference type="RefSeq" id="XP_013776805.2"/>
    </source>
</evidence>
<proteinExistence type="inferred from homology"/>
<keyword evidence="6" id="KW-0677">Repeat</keyword>
<evidence type="ECO:0000256" key="1">
    <source>
        <dbReference type="ARBA" id="ARBA00001947"/>
    </source>
</evidence>
<dbReference type="InterPro" id="IPR033739">
    <property type="entry name" value="M10A_MMP"/>
</dbReference>
<evidence type="ECO:0000256" key="7">
    <source>
        <dbReference type="ARBA" id="ARBA00022801"/>
    </source>
</evidence>
<keyword evidence="11" id="KW-0865">Zymogen</keyword>
<dbReference type="InterPro" id="IPR018486">
    <property type="entry name" value="Hemopexin_CS"/>
</dbReference>
<evidence type="ECO:0000256" key="3">
    <source>
        <dbReference type="ARBA" id="ARBA00022670"/>
    </source>
</evidence>
<feature type="compositionally biased region" description="Polar residues" evidence="14">
    <location>
        <begin position="280"/>
        <end position="292"/>
    </location>
</feature>
<evidence type="ECO:0000256" key="2">
    <source>
        <dbReference type="ARBA" id="ARBA00010370"/>
    </source>
</evidence>
<comment type="cofactor">
    <cofactor evidence="1">
        <name>Zn(2+)</name>
        <dbReference type="ChEBI" id="CHEBI:29105"/>
    </cofactor>
</comment>
<keyword evidence="17" id="KW-1185">Reference proteome</keyword>
<feature type="region of interest" description="Disordered" evidence="14">
    <location>
        <begin position="270"/>
        <end position="328"/>
    </location>
</feature>
<dbReference type="SUPFAM" id="SSF50923">
    <property type="entry name" value="Hemopexin-like domain"/>
    <property type="match status" value="1"/>
</dbReference>
<evidence type="ECO:0000256" key="13">
    <source>
        <dbReference type="PROSITE-ProRule" id="PRU01011"/>
    </source>
</evidence>
<keyword evidence="7" id="KW-0378">Hydrolase</keyword>
<dbReference type="PANTHER" id="PTHR10201:SF291">
    <property type="entry name" value="MATRIX METALLOPROTEINASE 1, ISOFORM C-RELATED"/>
    <property type="match status" value="1"/>
</dbReference>
<evidence type="ECO:0000256" key="4">
    <source>
        <dbReference type="ARBA" id="ARBA00022723"/>
    </source>
</evidence>
<feature type="repeat" description="Hemopexin" evidence="13">
    <location>
        <begin position="371"/>
        <end position="416"/>
    </location>
</feature>